<proteinExistence type="predicted"/>
<accession>A0A0F9L0P8</accession>
<name>A0A0F9L0P8_9ZZZZ</name>
<reference evidence="2" key="1">
    <citation type="journal article" date="2015" name="Nature">
        <title>Complex archaea that bridge the gap between prokaryotes and eukaryotes.</title>
        <authorList>
            <person name="Spang A."/>
            <person name="Saw J.H."/>
            <person name="Jorgensen S.L."/>
            <person name="Zaremba-Niedzwiedzka K."/>
            <person name="Martijn J."/>
            <person name="Lind A.E."/>
            <person name="van Eijk R."/>
            <person name="Schleper C."/>
            <person name="Guy L."/>
            <person name="Ettema T.J."/>
        </authorList>
    </citation>
    <scope>NUCLEOTIDE SEQUENCE</scope>
</reference>
<keyword evidence="1" id="KW-0472">Membrane</keyword>
<comment type="caution">
    <text evidence="2">The sequence shown here is derived from an EMBL/GenBank/DDBJ whole genome shotgun (WGS) entry which is preliminary data.</text>
</comment>
<dbReference type="EMBL" id="LAZR01012264">
    <property type="protein sequence ID" value="KKM27743.1"/>
    <property type="molecule type" value="Genomic_DNA"/>
</dbReference>
<dbReference type="AlphaFoldDB" id="A0A0F9L0P8"/>
<sequence>MKVYGPNAQRQIIFYSGLGFIVGVIIVIILKGLGIT</sequence>
<keyword evidence="1" id="KW-0812">Transmembrane</keyword>
<protein>
    <submittedName>
        <fullName evidence="2">Uncharacterized protein</fullName>
    </submittedName>
</protein>
<organism evidence="2">
    <name type="scientific">marine sediment metagenome</name>
    <dbReference type="NCBI Taxonomy" id="412755"/>
    <lineage>
        <taxon>unclassified sequences</taxon>
        <taxon>metagenomes</taxon>
        <taxon>ecological metagenomes</taxon>
    </lineage>
</organism>
<evidence type="ECO:0000313" key="2">
    <source>
        <dbReference type="EMBL" id="KKM27743.1"/>
    </source>
</evidence>
<gene>
    <name evidence="2" type="ORF">LCGC14_1571670</name>
</gene>
<keyword evidence="1" id="KW-1133">Transmembrane helix</keyword>
<evidence type="ECO:0000256" key="1">
    <source>
        <dbReference type="SAM" id="Phobius"/>
    </source>
</evidence>
<feature type="transmembrane region" description="Helical" evidence="1">
    <location>
        <begin position="12"/>
        <end position="33"/>
    </location>
</feature>